<dbReference type="Proteomes" id="UP001187682">
    <property type="component" value="Unassembled WGS sequence"/>
</dbReference>
<keyword evidence="3" id="KW-1185">Reference proteome</keyword>
<gene>
    <name evidence="2" type="ORF">DNG_01775</name>
</gene>
<keyword evidence="1" id="KW-0472">Membrane</keyword>
<proteinExistence type="predicted"/>
<protein>
    <submittedName>
        <fullName evidence="2">Uncharacterized protein</fullName>
    </submittedName>
</protein>
<keyword evidence="1" id="KW-0812">Transmembrane</keyword>
<evidence type="ECO:0000313" key="3">
    <source>
        <dbReference type="Proteomes" id="UP001187682"/>
    </source>
</evidence>
<reference evidence="2" key="1">
    <citation type="submission" date="2018-03" db="EMBL/GenBank/DDBJ databases">
        <authorList>
            <person name="Guldener U."/>
        </authorList>
    </citation>
    <scope>NUCLEOTIDE SEQUENCE</scope>
</reference>
<dbReference type="AlphaFoldDB" id="A0AAE8MS76"/>
<accession>A0AAE8MS76</accession>
<feature type="transmembrane region" description="Helical" evidence="1">
    <location>
        <begin position="162"/>
        <end position="183"/>
    </location>
</feature>
<evidence type="ECO:0000256" key="1">
    <source>
        <dbReference type="SAM" id="Phobius"/>
    </source>
</evidence>
<organism evidence="2 3">
    <name type="scientific">Cephalotrichum gorgonifer</name>
    <dbReference type="NCBI Taxonomy" id="2041049"/>
    <lineage>
        <taxon>Eukaryota</taxon>
        <taxon>Fungi</taxon>
        <taxon>Dikarya</taxon>
        <taxon>Ascomycota</taxon>
        <taxon>Pezizomycotina</taxon>
        <taxon>Sordariomycetes</taxon>
        <taxon>Hypocreomycetidae</taxon>
        <taxon>Microascales</taxon>
        <taxon>Microascaceae</taxon>
        <taxon>Cephalotrichum</taxon>
    </lineage>
</organism>
<name>A0AAE8MS76_9PEZI</name>
<sequence length="199" mass="21490">MAKQDPTTPNAVGLPSCTVSSPAVQAVEWWMIIDKKNKLELHRLELLSSDTGATIMSKLKAKYELAKQRQRWWSSAPVIERATVSPYCVGDAEAQDYPREVLIETSKPHPVLTKAFQRPGVVRSTARFLALNSDFDVGQGADRAGGSRHAIYVKVGVHLPTLYVVFAMELLVAVIAGILLGFLSGTAAVGLATTGTVSQ</sequence>
<keyword evidence="1" id="KW-1133">Transmembrane helix</keyword>
<dbReference type="EMBL" id="ONZQ02000002">
    <property type="protein sequence ID" value="SPN98730.1"/>
    <property type="molecule type" value="Genomic_DNA"/>
</dbReference>
<comment type="caution">
    <text evidence="2">The sequence shown here is derived from an EMBL/GenBank/DDBJ whole genome shotgun (WGS) entry which is preliminary data.</text>
</comment>
<evidence type="ECO:0000313" key="2">
    <source>
        <dbReference type="EMBL" id="SPN98730.1"/>
    </source>
</evidence>